<evidence type="ECO:0000313" key="8">
    <source>
        <dbReference type="EMBL" id="EJZ81790.1"/>
    </source>
</evidence>
<dbReference type="InterPro" id="IPR006127">
    <property type="entry name" value="ZnuA-like"/>
</dbReference>
<dbReference type="eggNOG" id="COG0803">
    <property type="taxonomic scope" value="Bacteria"/>
</dbReference>
<evidence type="ECO:0000313" key="10">
    <source>
        <dbReference type="Proteomes" id="UP000011016"/>
    </source>
</evidence>
<evidence type="ECO:0000256" key="1">
    <source>
        <dbReference type="ARBA" id="ARBA00004196"/>
    </source>
</evidence>
<keyword evidence="9" id="KW-1185">Reference proteome</keyword>
<evidence type="ECO:0000256" key="2">
    <source>
        <dbReference type="ARBA" id="ARBA00022448"/>
    </source>
</evidence>
<accession>I7JWC0</accession>
<dbReference type="EMBL" id="AHAE01000062">
    <property type="protein sequence ID" value="EJZ81790.1"/>
    <property type="molecule type" value="Genomic_DNA"/>
</dbReference>
<feature type="signal peptide" evidence="6">
    <location>
        <begin position="1"/>
        <end position="25"/>
    </location>
</feature>
<evidence type="ECO:0000256" key="5">
    <source>
        <dbReference type="SAM" id="MobiDB-lite"/>
    </source>
</evidence>
<dbReference type="HOGENOM" id="CLU_016838_0_0_11"/>
<dbReference type="Proteomes" id="UP000006078">
    <property type="component" value="Unassembled WGS sequence"/>
</dbReference>
<dbReference type="RefSeq" id="WP_004601197.1">
    <property type="nucleotide sequence ID" value="NZ_HF541867.1"/>
</dbReference>
<reference evidence="7 10" key="1">
    <citation type="journal article" date="2012" name="J. Bacteriol.">
        <title>Draft Genome Sequence of Turicella otitidis ATCC 51513, Isolated from Middle Ear Fluid from a Child with Otitis Media.</title>
        <authorList>
            <person name="Brinkrolf K."/>
            <person name="Schneider J."/>
            <person name="Knecht M."/>
            <person name="Ruckert C."/>
            <person name="Tauch A."/>
        </authorList>
    </citation>
    <scope>NUCLEOTIDE SEQUENCE [LARGE SCALE GENOMIC DNA]</scope>
    <source>
        <strain evidence="7 10">ATCC 51513</strain>
    </source>
</reference>
<dbReference type="GO" id="GO:0030313">
    <property type="term" value="C:cell envelope"/>
    <property type="evidence" value="ECO:0007669"/>
    <property type="project" value="UniProtKB-SubCell"/>
</dbReference>
<evidence type="ECO:0000256" key="3">
    <source>
        <dbReference type="ARBA" id="ARBA00022723"/>
    </source>
</evidence>
<dbReference type="PATRIC" id="fig|883169.3.peg.1256"/>
<dbReference type="GO" id="GO:0046872">
    <property type="term" value="F:metal ion binding"/>
    <property type="evidence" value="ECO:0007669"/>
    <property type="project" value="UniProtKB-KW"/>
</dbReference>
<keyword evidence="2" id="KW-0813">Transport</keyword>
<dbReference type="OrthoDB" id="5296019at2"/>
<feature type="region of interest" description="Disordered" evidence="5">
    <location>
        <begin position="128"/>
        <end position="179"/>
    </location>
</feature>
<sequence>MSTLPRTPKRIAGAALAAAGLFTVAACGDDDEPAADGTTEPAEDGGLNIVASTAIWADLAEAVITDDSVTISSILDDDTDDPHHYEPSAKDISEAKEADLVIVGGGGYDAWLYESLDEDTANIVHPLPLTEHDHDHDHGDEDGHDHDHDHDHEDGHDHDEGADDHEGEDGHDHDHDDEEPVNEHIWYDTDALRATAQDIADQVTALDDSITVDPEAVGAQLDEFDERIAALPQITVAQTEPVADYLVQDSPVEDATPDQYKATTLAESEPSAAEFNEFLELINDGGIDALIFNPQTAGDQEQQLLDAAEEQDLPVIEVVEVPPAGENFFDFFASVLDSFEEAGEQAA</sequence>
<gene>
    <name evidence="7" type="ORF">BN46_1065</name>
    <name evidence="8" type="ORF">HMPREF9719_01307</name>
</gene>
<feature type="chain" id="PRO_5038286646" evidence="6">
    <location>
        <begin position="26"/>
        <end position="347"/>
    </location>
</feature>
<dbReference type="PROSITE" id="PS51257">
    <property type="entry name" value="PROKAR_LIPOPROTEIN"/>
    <property type="match status" value="1"/>
</dbReference>
<evidence type="ECO:0000313" key="7">
    <source>
        <dbReference type="EMBL" id="CCI83791.1"/>
    </source>
</evidence>
<dbReference type="EMBL" id="CAJZ01000149">
    <property type="protein sequence ID" value="CCI83791.1"/>
    <property type="molecule type" value="Genomic_DNA"/>
</dbReference>
<feature type="compositionally biased region" description="Basic and acidic residues" evidence="5">
    <location>
        <begin position="130"/>
        <end position="159"/>
    </location>
</feature>
<dbReference type="PANTHER" id="PTHR42953:SF1">
    <property type="entry name" value="METAL-BINDING PROTEIN HI_0362-RELATED"/>
    <property type="match status" value="1"/>
</dbReference>
<evidence type="ECO:0000256" key="4">
    <source>
        <dbReference type="ARBA" id="ARBA00022729"/>
    </source>
</evidence>
<dbReference type="SUPFAM" id="SSF53807">
    <property type="entry name" value="Helical backbone' metal receptor"/>
    <property type="match status" value="1"/>
</dbReference>
<organism evidence="7 10">
    <name type="scientific">Corynebacterium otitidis ATCC 51513</name>
    <dbReference type="NCBI Taxonomy" id="883169"/>
    <lineage>
        <taxon>Bacteria</taxon>
        <taxon>Bacillati</taxon>
        <taxon>Actinomycetota</taxon>
        <taxon>Actinomycetes</taxon>
        <taxon>Mycobacteriales</taxon>
        <taxon>Corynebacteriaceae</taxon>
        <taxon>Corynebacterium</taxon>
    </lineage>
</organism>
<keyword evidence="4 6" id="KW-0732">Signal</keyword>
<dbReference type="Pfam" id="PF01297">
    <property type="entry name" value="ZnuA"/>
    <property type="match status" value="1"/>
</dbReference>
<dbReference type="AlphaFoldDB" id="I7JWC0"/>
<evidence type="ECO:0000256" key="6">
    <source>
        <dbReference type="SAM" id="SignalP"/>
    </source>
</evidence>
<dbReference type="InterPro" id="IPR050492">
    <property type="entry name" value="Bact_metal-bind_prot9"/>
</dbReference>
<reference evidence="8 9" key="2">
    <citation type="submission" date="2012-08" db="EMBL/GenBank/DDBJ databases">
        <title>The Genome Sequence of Turicella otitidis ATCC 51513.</title>
        <authorList>
            <consortium name="The Broad Institute Genome Sequencing Platform"/>
            <person name="Earl A."/>
            <person name="Ward D."/>
            <person name="Feldgarden M."/>
            <person name="Gevers D."/>
            <person name="Huys G."/>
            <person name="Walker B."/>
            <person name="Young S.K."/>
            <person name="Zeng Q."/>
            <person name="Gargeya S."/>
            <person name="Fitzgerald M."/>
            <person name="Haas B."/>
            <person name="Abouelleil A."/>
            <person name="Alvarado L."/>
            <person name="Arachchi H.M."/>
            <person name="Berlin A.M."/>
            <person name="Chapman S.B."/>
            <person name="Goldberg J."/>
            <person name="Griggs A."/>
            <person name="Gujja S."/>
            <person name="Hansen M."/>
            <person name="Howarth C."/>
            <person name="Imamovic A."/>
            <person name="Larimer J."/>
            <person name="McCowen C."/>
            <person name="Montmayeur A."/>
            <person name="Murphy C."/>
            <person name="Neiman D."/>
            <person name="Pearson M."/>
            <person name="Priest M."/>
            <person name="Roberts A."/>
            <person name="Saif S."/>
            <person name="Shea T."/>
            <person name="Sisk P."/>
            <person name="Sykes S."/>
            <person name="Wortman J."/>
            <person name="Nusbaum C."/>
            <person name="Birren B."/>
        </authorList>
    </citation>
    <scope>NUCLEOTIDE SEQUENCE [LARGE SCALE GENOMIC DNA]</scope>
    <source>
        <strain evidence="8 9">ATCC 51513</strain>
    </source>
</reference>
<keyword evidence="3" id="KW-0479">Metal-binding</keyword>
<proteinExistence type="predicted"/>
<dbReference type="STRING" id="29321.AAV33_01990"/>
<dbReference type="Proteomes" id="UP000011016">
    <property type="component" value="Unassembled WGS sequence"/>
</dbReference>
<name>I7JWC0_9CORY</name>
<dbReference type="PANTHER" id="PTHR42953">
    <property type="entry name" value="HIGH-AFFINITY ZINC UPTAKE SYSTEM PROTEIN ZNUA-RELATED"/>
    <property type="match status" value="1"/>
</dbReference>
<protein>
    <submittedName>
        <fullName evidence="7">Zinc/manganese transport system substrate-binding protein</fullName>
    </submittedName>
</protein>
<dbReference type="GO" id="GO:0030001">
    <property type="term" value="P:metal ion transport"/>
    <property type="evidence" value="ECO:0007669"/>
    <property type="project" value="InterPro"/>
</dbReference>
<dbReference type="Gene3D" id="3.40.50.1980">
    <property type="entry name" value="Nitrogenase molybdenum iron protein domain"/>
    <property type="match status" value="2"/>
</dbReference>
<comment type="caution">
    <text evidence="7">The sequence shown here is derived from an EMBL/GenBank/DDBJ whole genome shotgun (WGS) entry which is preliminary data.</text>
</comment>
<evidence type="ECO:0000313" key="9">
    <source>
        <dbReference type="Proteomes" id="UP000006078"/>
    </source>
</evidence>
<comment type="subcellular location">
    <subcellularLocation>
        <location evidence="1">Cell envelope</location>
    </subcellularLocation>
</comment>